<evidence type="ECO:0000313" key="6">
    <source>
        <dbReference type="Proteomes" id="UP000050562"/>
    </source>
</evidence>
<dbReference type="GO" id="GO:0000160">
    <property type="term" value="P:phosphorelay signal transduction system"/>
    <property type="evidence" value="ECO:0007669"/>
    <property type="project" value="InterPro"/>
</dbReference>
<keyword evidence="1" id="KW-0145">Chemotaxis</keyword>
<proteinExistence type="predicted"/>
<dbReference type="Pfam" id="PF00072">
    <property type="entry name" value="Response_reg"/>
    <property type="match status" value="1"/>
</dbReference>
<dbReference type="SUPFAM" id="SSF52172">
    <property type="entry name" value="CheY-like"/>
    <property type="match status" value="1"/>
</dbReference>
<comment type="caution">
    <text evidence="5">The sequence shown here is derived from an EMBL/GenBank/DDBJ whole genome shotgun (WGS) entry which is preliminary data.</text>
</comment>
<dbReference type="AlphaFoldDB" id="A0A0P9YD42"/>
<dbReference type="InterPro" id="IPR050595">
    <property type="entry name" value="Bact_response_regulator"/>
</dbReference>
<dbReference type="PROSITE" id="PS50110">
    <property type="entry name" value="RESPONSE_REGULATORY"/>
    <property type="match status" value="1"/>
</dbReference>
<feature type="modified residue" description="4-aspartylphosphate" evidence="3">
    <location>
        <position position="71"/>
    </location>
</feature>
<dbReference type="CDD" id="cd17910">
    <property type="entry name" value="CheC_ClassII"/>
    <property type="match status" value="1"/>
</dbReference>
<dbReference type="PANTHER" id="PTHR44591">
    <property type="entry name" value="STRESS RESPONSE REGULATOR PROTEIN 1"/>
    <property type="match status" value="1"/>
</dbReference>
<dbReference type="InterPro" id="IPR028976">
    <property type="entry name" value="CheC-like_sf"/>
</dbReference>
<dbReference type="GO" id="GO:0006935">
    <property type="term" value="P:chemotaxis"/>
    <property type="evidence" value="ECO:0007669"/>
    <property type="project" value="UniProtKB-KW"/>
</dbReference>
<evidence type="ECO:0000256" key="1">
    <source>
        <dbReference type="ARBA" id="ARBA00022500"/>
    </source>
</evidence>
<name>A0A0P9YD42_9PSED</name>
<dbReference type="CDD" id="cd17593">
    <property type="entry name" value="REC_CheC-like"/>
    <property type="match status" value="1"/>
</dbReference>
<accession>A0A0P9YD42</accession>
<dbReference type="Proteomes" id="UP000050562">
    <property type="component" value="Unassembled WGS sequence"/>
</dbReference>
<feature type="domain" description="Response regulatory" evidence="4">
    <location>
        <begin position="21"/>
        <end position="136"/>
    </location>
</feature>
<dbReference type="PATRIC" id="fig|251707.3.peg.2880"/>
<dbReference type="InterPro" id="IPR011006">
    <property type="entry name" value="CheY-like_superfamily"/>
</dbReference>
<reference evidence="5 6" key="1">
    <citation type="submission" date="2015-09" db="EMBL/GenBank/DDBJ databases">
        <title>Genome announcement of multiple Pseudomonas syringae strains.</title>
        <authorList>
            <person name="Thakur S."/>
            <person name="Wang P.W."/>
            <person name="Gong Y."/>
            <person name="Weir B.S."/>
            <person name="Guttman D.S."/>
        </authorList>
    </citation>
    <scope>NUCLEOTIDE SEQUENCE [LARGE SCALE GENOMIC DNA]</scope>
    <source>
        <strain evidence="5 6">ICMP3956</strain>
    </source>
</reference>
<sequence>MLSASGSLIFCSENYTMSTLALLICDDSNMARKQLMRALPADWDVSVTMATQGQEGLEAIRSGLGKVVLLDLTMPVMDGYQTLAAIREEHLDAKVIVVSGDVQDEAVRRVMELGALAFLKKPADPDELKSTLERLGLLGKPSALPATVATQHTAGQGIISFQDAFRETVNVAMGRAAALLAKVLGVFVQLPVPNVNMLEVGELHMALADAHSDQRLTAVCQGYIGGGIAGEALLIFHDSEISGVSKLMGGNSPDSSDMEMLLDLSTILIGACLSGIAEQIDIAFSQGHPQLLGAQGGIDELIRINSQRWKKTLAVEISYSVEGHNIHFDLLMLFTEDSVDLLTKKLAYLMS</sequence>
<dbReference type="SMART" id="SM00448">
    <property type="entry name" value="REC"/>
    <property type="match status" value="1"/>
</dbReference>
<dbReference type="InterPro" id="IPR001789">
    <property type="entry name" value="Sig_transdc_resp-reg_receiver"/>
</dbReference>
<gene>
    <name evidence="5" type="ORF">ALO52_02123</name>
</gene>
<dbReference type="Gene3D" id="3.40.50.2300">
    <property type="match status" value="1"/>
</dbReference>
<evidence type="ECO:0000256" key="2">
    <source>
        <dbReference type="ARBA" id="ARBA00022553"/>
    </source>
</evidence>
<evidence type="ECO:0000256" key="3">
    <source>
        <dbReference type="PROSITE-ProRule" id="PRU00169"/>
    </source>
</evidence>
<dbReference type="PANTHER" id="PTHR44591:SF24">
    <property type="entry name" value="PROTEIN-GLUTAMATE METHYLESTERASE_PROTEIN-GLUTAMINE GLUTAMINASE 1"/>
    <property type="match status" value="1"/>
</dbReference>
<protein>
    <submittedName>
        <fullName evidence="5">Response regulator receiver</fullName>
    </submittedName>
</protein>
<organism evidence="5 6">
    <name type="scientific">Pseudomonas syringae pv. primulae</name>
    <dbReference type="NCBI Taxonomy" id="251707"/>
    <lineage>
        <taxon>Bacteria</taxon>
        <taxon>Pseudomonadati</taxon>
        <taxon>Pseudomonadota</taxon>
        <taxon>Gammaproteobacteria</taxon>
        <taxon>Pseudomonadales</taxon>
        <taxon>Pseudomonadaceae</taxon>
        <taxon>Pseudomonas</taxon>
    </lineage>
</organism>
<dbReference type="Gene3D" id="3.40.1550.10">
    <property type="entry name" value="CheC-like"/>
    <property type="match status" value="1"/>
</dbReference>
<keyword evidence="2 3" id="KW-0597">Phosphoprotein</keyword>
<dbReference type="SUPFAM" id="SSF103039">
    <property type="entry name" value="CheC-like"/>
    <property type="match status" value="1"/>
</dbReference>
<evidence type="ECO:0000313" key="5">
    <source>
        <dbReference type="EMBL" id="KPY31757.1"/>
    </source>
</evidence>
<dbReference type="EMBL" id="LJRC01000247">
    <property type="protein sequence ID" value="KPY31757.1"/>
    <property type="molecule type" value="Genomic_DNA"/>
</dbReference>
<evidence type="ECO:0000259" key="4">
    <source>
        <dbReference type="PROSITE" id="PS50110"/>
    </source>
</evidence>